<feature type="domain" description="Thioredoxin-like fold" evidence="2">
    <location>
        <begin position="18"/>
        <end position="114"/>
    </location>
</feature>
<dbReference type="AlphaFoldDB" id="A0A2P1PXA6"/>
<proteinExistence type="predicted"/>
<dbReference type="SFLD" id="SFLDG01200">
    <property type="entry name" value="SUF1.1"/>
    <property type="match status" value="1"/>
</dbReference>
<dbReference type="Pfam" id="PF17172">
    <property type="entry name" value="GST_N_4"/>
    <property type="match status" value="1"/>
</dbReference>
<protein>
    <submittedName>
        <fullName evidence="3">Glutathione S-transferase</fullName>
    </submittedName>
</protein>
<name>A0A2P1PXA6_9GAMM</name>
<dbReference type="InterPro" id="IPR033468">
    <property type="entry name" value="Metaxin_GST"/>
</dbReference>
<dbReference type="Gene3D" id="1.20.1050.10">
    <property type="match status" value="1"/>
</dbReference>
<dbReference type="Pfam" id="PF17171">
    <property type="entry name" value="GST_C_6"/>
    <property type="match status" value="1"/>
</dbReference>
<dbReference type="RefSeq" id="WP_106893390.1">
    <property type="nucleotide sequence ID" value="NZ_CP027860.1"/>
</dbReference>
<dbReference type="OrthoDB" id="9810080at2"/>
<evidence type="ECO:0000313" key="3">
    <source>
        <dbReference type="EMBL" id="AVP99472.1"/>
    </source>
</evidence>
<dbReference type="InterPro" id="IPR012336">
    <property type="entry name" value="Thioredoxin-like_fold"/>
</dbReference>
<evidence type="ECO:0000259" key="2">
    <source>
        <dbReference type="Pfam" id="PF17172"/>
    </source>
</evidence>
<keyword evidence="4" id="KW-1185">Reference proteome</keyword>
<accession>A0A2P1PXA6</accession>
<dbReference type="SUPFAM" id="SSF47616">
    <property type="entry name" value="GST C-terminal domain-like"/>
    <property type="match status" value="1"/>
</dbReference>
<dbReference type="CDD" id="cd03080">
    <property type="entry name" value="GST_N_Metaxin_like"/>
    <property type="match status" value="1"/>
</dbReference>
<dbReference type="GO" id="GO:0016740">
    <property type="term" value="F:transferase activity"/>
    <property type="evidence" value="ECO:0007669"/>
    <property type="project" value="UniProtKB-KW"/>
</dbReference>
<dbReference type="KEGG" id="xba:C7S18_20870"/>
<dbReference type="InterPro" id="IPR026928">
    <property type="entry name" value="FAX/IsoI-like"/>
</dbReference>
<reference evidence="3 4" key="1">
    <citation type="submission" date="2018-03" db="EMBL/GenBank/DDBJ databases">
        <title>Ahniella affigens gen. nov., sp. nov., a gammaproteobacterium isolated from sandy soil near a stream.</title>
        <authorList>
            <person name="Ko Y."/>
            <person name="Kim J.-H."/>
        </authorList>
    </citation>
    <scope>NUCLEOTIDE SEQUENCE [LARGE SCALE GENOMIC DNA]</scope>
    <source>
        <strain evidence="3 4">D13</strain>
    </source>
</reference>
<evidence type="ECO:0000313" key="4">
    <source>
        <dbReference type="Proteomes" id="UP000241074"/>
    </source>
</evidence>
<dbReference type="PANTHER" id="PTHR12289">
    <property type="entry name" value="METAXIN RELATED"/>
    <property type="match status" value="1"/>
</dbReference>
<organism evidence="3 4">
    <name type="scientific">Ahniella affigens</name>
    <dbReference type="NCBI Taxonomy" id="2021234"/>
    <lineage>
        <taxon>Bacteria</taxon>
        <taxon>Pseudomonadati</taxon>
        <taxon>Pseudomonadota</taxon>
        <taxon>Gammaproteobacteria</taxon>
        <taxon>Lysobacterales</taxon>
        <taxon>Rhodanobacteraceae</taxon>
        <taxon>Ahniella</taxon>
    </lineage>
</organism>
<keyword evidence="3" id="KW-0808">Transferase</keyword>
<dbReference type="InterPro" id="IPR036249">
    <property type="entry name" value="Thioredoxin-like_sf"/>
</dbReference>
<evidence type="ECO:0000259" key="1">
    <source>
        <dbReference type="Pfam" id="PF17171"/>
    </source>
</evidence>
<dbReference type="InterPro" id="IPR036282">
    <property type="entry name" value="Glutathione-S-Trfase_C_sf"/>
</dbReference>
<dbReference type="SFLD" id="SFLDS00019">
    <property type="entry name" value="Glutathione_Transferase_(cytos"/>
    <property type="match status" value="1"/>
</dbReference>
<dbReference type="EMBL" id="CP027860">
    <property type="protein sequence ID" value="AVP99472.1"/>
    <property type="molecule type" value="Genomic_DNA"/>
</dbReference>
<dbReference type="SFLD" id="SFLDG01180">
    <property type="entry name" value="SUF1"/>
    <property type="match status" value="1"/>
</dbReference>
<reference evidence="3 4" key="2">
    <citation type="submission" date="2018-03" db="EMBL/GenBank/DDBJ databases">
        <authorList>
            <person name="Keele B.F."/>
        </authorList>
    </citation>
    <scope>NUCLEOTIDE SEQUENCE [LARGE SCALE GENOMIC DNA]</scope>
    <source>
        <strain evidence="3 4">D13</strain>
    </source>
</reference>
<feature type="domain" description="Metaxin glutathione S-transferase" evidence="1">
    <location>
        <begin position="164"/>
        <end position="225"/>
    </location>
</feature>
<dbReference type="Proteomes" id="UP000241074">
    <property type="component" value="Chromosome"/>
</dbReference>
<dbReference type="InterPro" id="IPR040079">
    <property type="entry name" value="Glutathione_S-Trfase"/>
</dbReference>
<dbReference type="InterPro" id="IPR050931">
    <property type="entry name" value="Mito_Protein_Transport_Metaxin"/>
</dbReference>
<dbReference type="PANTHER" id="PTHR12289:SF41">
    <property type="entry name" value="FAILED AXON CONNECTIONS-RELATED"/>
    <property type="match status" value="1"/>
</dbReference>
<dbReference type="SUPFAM" id="SSF52833">
    <property type="entry name" value="Thioredoxin-like"/>
    <property type="match status" value="1"/>
</dbReference>
<sequence length="242" mass="27682">MLTLHTFGPAFGLPDPSPFVTKAEVLLKMSELPYQTKVGDVRKAPKHKLPVLEDDGQLVPDSTFIRWHLESQHGVRFDWALNAEQRGVAWALEKMLEEHLYWAIVEARWMNDDNFFKGPVNFFKSVPALMRSFVVRKIRQDVKRRLWGQGFGRHTRPEIEQLGKASLDALAGILGSKPYLFGEEPSGVDATAYAFVESALCELFETPIRTHAESLATLVDYRWRMRARFYPELMPHAQRAAA</sequence>
<dbReference type="Gene3D" id="3.40.30.10">
    <property type="entry name" value="Glutaredoxin"/>
    <property type="match status" value="1"/>
</dbReference>
<dbReference type="CDD" id="cd03193">
    <property type="entry name" value="GST_C_Metaxin"/>
    <property type="match status" value="1"/>
</dbReference>
<gene>
    <name evidence="3" type="ORF">C7S18_20870</name>
</gene>